<dbReference type="InterPro" id="IPR007221">
    <property type="entry name" value="MreC"/>
</dbReference>
<feature type="domain" description="Rod shape-determining protein MreC beta-barrel core" evidence="7">
    <location>
        <begin position="93"/>
        <end position="246"/>
    </location>
</feature>
<name>A0ABY8MGU4_9SPIO</name>
<evidence type="ECO:0000256" key="1">
    <source>
        <dbReference type="ARBA" id="ARBA00009369"/>
    </source>
</evidence>
<dbReference type="Gene3D" id="2.40.10.340">
    <property type="entry name" value="Rod shape-determining protein MreC, domain 1"/>
    <property type="match status" value="1"/>
</dbReference>
<keyword evidence="9" id="KW-1185">Reference proteome</keyword>
<feature type="compositionally biased region" description="Polar residues" evidence="6">
    <location>
        <begin position="348"/>
        <end position="377"/>
    </location>
</feature>
<reference evidence="8 9" key="1">
    <citation type="submission" date="2023-04" db="EMBL/GenBank/DDBJ databases">
        <title>Spirochaete genome identified in red abalone sample constitutes a novel genus.</title>
        <authorList>
            <person name="Sharma S.P."/>
            <person name="Purcell C.M."/>
            <person name="Hyde J.R."/>
            <person name="Severin A.J."/>
        </authorList>
    </citation>
    <scope>NUCLEOTIDE SEQUENCE [LARGE SCALE GENOMIC DNA]</scope>
    <source>
        <strain evidence="8 9">SP-2023</strain>
    </source>
</reference>
<evidence type="ECO:0000313" key="9">
    <source>
        <dbReference type="Proteomes" id="UP001228690"/>
    </source>
</evidence>
<feature type="coiled-coil region" evidence="5">
    <location>
        <begin position="40"/>
        <end position="74"/>
    </location>
</feature>
<evidence type="ECO:0000256" key="5">
    <source>
        <dbReference type="SAM" id="Coils"/>
    </source>
</evidence>
<gene>
    <name evidence="8" type="primary">mreC</name>
    <name evidence="8" type="ORF">P0082_12260</name>
</gene>
<organism evidence="8 9">
    <name type="scientific">Candidatus Haliotispira prima</name>
    <dbReference type="NCBI Taxonomy" id="3034016"/>
    <lineage>
        <taxon>Bacteria</taxon>
        <taxon>Pseudomonadati</taxon>
        <taxon>Spirochaetota</taxon>
        <taxon>Spirochaetia</taxon>
        <taxon>Spirochaetales</taxon>
        <taxon>Spirochaetaceae</taxon>
        <taxon>Candidatus Haliotispira</taxon>
    </lineage>
</organism>
<dbReference type="InterPro" id="IPR055342">
    <property type="entry name" value="MreC_beta-barrel_core"/>
</dbReference>
<evidence type="ECO:0000256" key="2">
    <source>
        <dbReference type="ARBA" id="ARBA00013855"/>
    </source>
</evidence>
<dbReference type="NCBIfam" id="TIGR00219">
    <property type="entry name" value="mreC"/>
    <property type="match status" value="1"/>
</dbReference>
<dbReference type="RefSeq" id="WP_326927419.1">
    <property type="nucleotide sequence ID" value="NZ_CP123443.1"/>
</dbReference>
<sequence length="401" mass="43243">MKSYGRSLEYYGGLSMSSILQFFQEGNQRVLAIFQTAFFLNSWENLYRTAEVERRELEFRVADLERRAQETKQLRRILALSNSIEWRHVNAEIIVRSGSTLQDSIAIDVGQTSGIYRDDPVIGFADGKYGLIGKVQTVGEEQSTVVSLVNRYYQLGVTAMLEDSRFQGILSSNGRLFRLDFINRQALNSIRSGGLVVSAGSGESLYPRGIPIGYIQQIEELEYNASLSLIVKPVVDLSQVEYVAVLIDKNYQTAESPTALELGQEQEQEQEQGQKQSDGSDGQESVRAGLSSPGNAATVQPANIAARLSGVEAGTTDGSTPGEQVSRAAPPVARTGVVSVVSPVVSNLRSPGASSLNSPDPDNPGTLNDPNNSSASIFGTDPPLGGGRDQASVRSTETGVN</sequence>
<evidence type="ECO:0000256" key="3">
    <source>
        <dbReference type="ARBA" id="ARBA00022960"/>
    </source>
</evidence>
<feature type="region of interest" description="Disordered" evidence="6">
    <location>
        <begin position="348"/>
        <end position="401"/>
    </location>
</feature>
<proteinExistence type="inferred from homology"/>
<protein>
    <recommendedName>
        <fullName evidence="2">Cell shape-determining protein MreC</fullName>
    </recommendedName>
    <alternativeName>
        <fullName evidence="4">Cell shape protein MreC</fullName>
    </alternativeName>
</protein>
<evidence type="ECO:0000256" key="4">
    <source>
        <dbReference type="ARBA" id="ARBA00032089"/>
    </source>
</evidence>
<dbReference type="Proteomes" id="UP001228690">
    <property type="component" value="Chromosome"/>
</dbReference>
<feature type="compositionally biased region" description="Polar residues" evidence="6">
    <location>
        <begin position="392"/>
        <end position="401"/>
    </location>
</feature>
<dbReference type="Gene3D" id="2.40.10.350">
    <property type="entry name" value="Rod shape-determining protein MreC, domain 2"/>
    <property type="match status" value="1"/>
</dbReference>
<dbReference type="Pfam" id="PF04085">
    <property type="entry name" value="MreC"/>
    <property type="match status" value="1"/>
</dbReference>
<dbReference type="InterPro" id="IPR042175">
    <property type="entry name" value="Cell/Rod_MreC_2"/>
</dbReference>
<evidence type="ECO:0000256" key="6">
    <source>
        <dbReference type="SAM" id="MobiDB-lite"/>
    </source>
</evidence>
<keyword evidence="3" id="KW-0133">Cell shape</keyword>
<evidence type="ECO:0000313" key="8">
    <source>
        <dbReference type="EMBL" id="WGK69231.1"/>
    </source>
</evidence>
<feature type="compositionally biased region" description="Low complexity" evidence="6">
    <location>
        <begin position="271"/>
        <end position="283"/>
    </location>
</feature>
<dbReference type="PANTHER" id="PTHR34138">
    <property type="entry name" value="CELL SHAPE-DETERMINING PROTEIN MREC"/>
    <property type="match status" value="1"/>
</dbReference>
<accession>A0ABY8MGU4</accession>
<dbReference type="InterPro" id="IPR042177">
    <property type="entry name" value="Cell/Rod_1"/>
</dbReference>
<evidence type="ECO:0000259" key="7">
    <source>
        <dbReference type="Pfam" id="PF04085"/>
    </source>
</evidence>
<dbReference type="EMBL" id="CP123443">
    <property type="protein sequence ID" value="WGK69231.1"/>
    <property type="molecule type" value="Genomic_DNA"/>
</dbReference>
<feature type="region of interest" description="Disordered" evidence="6">
    <location>
        <begin position="312"/>
        <end position="332"/>
    </location>
</feature>
<comment type="similarity">
    <text evidence="1">Belongs to the MreC family.</text>
</comment>
<feature type="region of interest" description="Disordered" evidence="6">
    <location>
        <begin position="261"/>
        <end position="298"/>
    </location>
</feature>
<keyword evidence="5" id="KW-0175">Coiled coil</keyword>
<dbReference type="PANTHER" id="PTHR34138:SF1">
    <property type="entry name" value="CELL SHAPE-DETERMINING PROTEIN MREC"/>
    <property type="match status" value="1"/>
</dbReference>